<reference evidence="2 3" key="1">
    <citation type="journal article" date="2019" name="Int. J. Syst. Evol. Microbiol.">
        <title>The Global Catalogue of Microorganisms (GCM) 10K type strain sequencing project: providing services to taxonomists for standard genome sequencing and annotation.</title>
        <authorList>
            <consortium name="The Broad Institute Genomics Platform"/>
            <consortium name="The Broad Institute Genome Sequencing Center for Infectious Disease"/>
            <person name="Wu L."/>
            <person name="Ma J."/>
        </authorList>
    </citation>
    <scope>NUCLEOTIDE SEQUENCE [LARGE SCALE GENOMIC DNA]</scope>
    <source>
        <strain evidence="2 3">CGMCC 1.10387</strain>
    </source>
</reference>
<keyword evidence="1" id="KW-1133">Transmembrane helix</keyword>
<evidence type="ECO:0000256" key="1">
    <source>
        <dbReference type="SAM" id="Phobius"/>
    </source>
</evidence>
<dbReference type="AlphaFoldDB" id="A0ABD6DV40"/>
<accession>A0ABD6DV40</accession>
<sequence length="225" mass="24334">MVPDTVRTAGERLTVRHILSLAAFLVIIYGVTRELDVVIGATVGLAVLEAVAVLRETPSVADRWIQLGIGGFVSLASVGWLAYELTVTANSSGPAWFPVLMFLGGVYFLADARNDTRGKYTGSTADEMSSSDVMLVLNHTHLITEELKTGPKTIDELAESCDLTISRVEEAVEIASDEGLIYQVTSEGPDDTVRYALDESQLGGIAFIRSNGKRLAQRVLEPFRS</sequence>
<dbReference type="RefSeq" id="WP_256308552.1">
    <property type="nucleotide sequence ID" value="NZ_JANHAW010000003.1"/>
</dbReference>
<keyword evidence="1" id="KW-0472">Membrane</keyword>
<comment type="caution">
    <text evidence="2">The sequence shown here is derived from an EMBL/GenBank/DDBJ whole genome shotgun (WGS) entry which is preliminary data.</text>
</comment>
<keyword evidence="1" id="KW-0812">Transmembrane</keyword>
<feature type="transmembrane region" description="Helical" evidence="1">
    <location>
        <begin position="64"/>
        <end position="83"/>
    </location>
</feature>
<evidence type="ECO:0000313" key="2">
    <source>
        <dbReference type="EMBL" id="MFD1685928.1"/>
    </source>
</evidence>
<protein>
    <recommendedName>
        <fullName evidence="4">MarR family protein</fullName>
    </recommendedName>
</protein>
<organism evidence="2 3">
    <name type="scientific">Halobellus litoreus</name>
    <dbReference type="NCBI Taxonomy" id="755310"/>
    <lineage>
        <taxon>Archaea</taxon>
        <taxon>Methanobacteriati</taxon>
        <taxon>Methanobacteriota</taxon>
        <taxon>Stenosarchaea group</taxon>
        <taxon>Halobacteria</taxon>
        <taxon>Halobacteriales</taxon>
        <taxon>Haloferacaceae</taxon>
        <taxon>Halobellus</taxon>
    </lineage>
</organism>
<name>A0ABD6DV40_9EURY</name>
<dbReference type="EMBL" id="JBHUDP010000003">
    <property type="protein sequence ID" value="MFD1685928.1"/>
    <property type="molecule type" value="Genomic_DNA"/>
</dbReference>
<dbReference type="Proteomes" id="UP001597092">
    <property type="component" value="Unassembled WGS sequence"/>
</dbReference>
<keyword evidence="3" id="KW-1185">Reference proteome</keyword>
<proteinExistence type="predicted"/>
<evidence type="ECO:0008006" key="4">
    <source>
        <dbReference type="Google" id="ProtNLM"/>
    </source>
</evidence>
<evidence type="ECO:0000313" key="3">
    <source>
        <dbReference type="Proteomes" id="UP001597092"/>
    </source>
</evidence>
<gene>
    <name evidence="2" type="ORF">ACFSAS_09925</name>
</gene>
<feature type="transmembrane region" description="Helical" evidence="1">
    <location>
        <begin position="13"/>
        <end position="31"/>
    </location>
</feature>
<feature type="transmembrane region" description="Helical" evidence="1">
    <location>
        <begin position="37"/>
        <end position="55"/>
    </location>
</feature>
<feature type="transmembrane region" description="Helical" evidence="1">
    <location>
        <begin position="95"/>
        <end position="110"/>
    </location>
</feature>